<protein>
    <submittedName>
        <fullName evidence="3">Uncharacterized protein</fullName>
    </submittedName>
</protein>
<keyword evidence="2" id="KW-0812">Transmembrane</keyword>
<accession>A0A9W4UV71</accession>
<evidence type="ECO:0000256" key="1">
    <source>
        <dbReference type="SAM" id="MobiDB-lite"/>
    </source>
</evidence>
<evidence type="ECO:0000313" key="4">
    <source>
        <dbReference type="Proteomes" id="UP001152607"/>
    </source>
</evidence>
<comment type="caution">
    <text evidence="3">The sequence shown here is derived from an EMBL/GenBank/DDBJ whole genome shotgun (WGS) entry which is preliminary data.</text>
</comment>
<reference evidence="3" key="1">
    <citation type="submission" date="2023-01" db="EMBL/GenBank/DDBJ databases">
        <authorList>
            <person name="Van Ghelder C."/>
            <person name="Rancurel C."/>
        </authorList>
    </citation>
    <scope>NUCLEOTIDE SEQUENCE</scope>
    <source>
        <strain evidence="3">CNCM I-4278</strain>
    </source>
</reference>
<organism evidence="3 4">
    <name type="scientific">Periconia digitata</name>
    <dbReference type="NCBI Taxonomy" id="1303443"/>
    <lineage>
        <taxon>Eukaryota</taxon>
        <taxon>Fungi</taxon>
        <taxon>Dikarya</taxon>
        <taxon>Ascomycota</taxon>
        <taxon>Pezizomycotina</taxon>
        <taxon>Dothideomycetes</taxon>
        <taxon>Pleosporomycetidae</taxon>
        <taxon>Pleosporales</taxon>
        <taxon>Massarineae</taxon>
        <taxon>Periconiaceae</taxon>
        <taxon>Periconia</taxon>
    </lineage>
</organism>
<gene>
    <name evidence="3" type="ORF">PDIGIT_LOCUS14728</name>
</gene>
<dbReference type="AlphaFoldDB" id="A0A9W4UV71"/>
<dbReference type="EMBL" id="CAOQHR010000012">
    <property type="protein sequence ID" value="CAI6341531.1"/>
    <property type="molecule type" value="Genomic_DNA"/>
</dbReference>
<feature type="compositionally biased region" description="Polar residues" evidence="1">
    <location>
        <begin position="52"/>
        <end position="69"/>
    </location>
</feature>
<feature type="region of interest" description="Disordered" evidence="1">
    <location>
        <begin position="773"/>
        <end position="845"/>
    </location>
</feature>
<feature type="region of interest" description="Disordered" evidence="1">
    <location>
        <begin position="595"/>
        <end position="625"/>
    </location>
</feature>
<feature type="transmembrane region" description="Helical" evidence="2">
    <location>
        <begin position="859"/>
        <end position="890"/>
    </location>
</feature>
<feature type="compositionally biased region" description="Polar residues" evidence="1">
    <location>
        <begin position="546"/>
        <end position="571"/>
    </location>
</feature>
<feature type="region of interest" description="Disordered" evidence="1">
    <location>
        <begin position="651"/>
        <end position="746"/>
    </location>
</feature>
<keyword evidence="2" id="KW-1133">Transmembrane helix</keyword>
<evidence type="ECO:0000256" key="2">
    <source>
        <dbReference type="SAM" id="Phobius"/>
    </source>
</evidence>
<feature type="region of interest" description="Disordered" evidence="1">
    <location>
        <begin position="532"/>
        <end position="573"/>
    </location>
</feature>
<proteinExistence type="predicted"/>
<evidence type="ECO:0000313" key="3">
    <source>
        <dbReference type="EMBL" id="CAI6341531.1"/>
    </source>
</evidence>
<name>A0A9W4UV71_9PLEO</name>
<feature type="region of interest" description="Disordered" evidence="1">
    <location>
        <begin position="51"/>
        <end position="70"/>
    </location>
</feature>
<keyword evidence="2" id="KW-0472">Membrane</keyword>
<feature type="compositionally biased region" description="Acidic residues" evidence="1">
    <location>
        <begin position="816"/>
        <end position="827"/>
    </location>
</feature>
<feature type="compositionally biased region" description="Low complexity" evidence="1">
    <location>
        <begin position="657"/>
        <end position="672"/>
    </location>
</feature>
<dbReference type="Proteomes" id="UP001152607">
    <property type="component" value="Unassembled WGS sequence"/>
</dbReference>
<sequence length="920" mass="102656">MRGERPAVPIYSLCIPLSQHATHSRPPHQPPRTAHLSTVFGIRKNADIRCSSAASRHTTSPDAFRQQSAHARRPNMRLLFTHPSEPAALALGRLLAAEGHAIHAVEDEYIWGTAPARYCRSYTRFHRLNPTTSLTDLWKTLKHHIDVIILFGSISRYDRQILGAEGTRIIGDDLFNNEHEFQSFLRIKVIGALERTTNAVKVPSVFEIHSRACIAEILGHYPSTAFRLYRAPNQIRDEEEGDDEDAKTLVDVETHSASISFELCSNGEPLVFSYDTLDDDVVKEIKCLPISEECPYRLVEAVEGGTLYFSHVLVIDGEVRTFTVTTGLANRPEIISISSSQLIFRALFRFTLDTIDALVRWRRDDATIEETAFKHKFGFSTHLSISFRVKDEIRPDGHLVRKITAVSCSTKPHTSLILPCNAASLRHRLAHIYIHPSGYNDSTKILMLPTSNTLLGIYSFHSTFRILRQIIVSFQPSRFIYWTRLARWILLILVWALCFQEEIWSWSDPGPAMCLWLKTGLGWLGLHRNSTNMPVSNPDRRRRTASSRGNLARNTTPQNGVSASRHAQIQRNYEEEQDDLGISSFGSFNIGHEYTLGRSDSTKSAPGRLCTTPVERSEPSRGGNAINRDQEIAVIRVLVSPLNSHRISFSSDQYIHSPPRSSSPDSASSPASGDEEDSPTGHQDSMTGYPDLARNGSIRRSNGRREQMDLATISSPDEDVTRETTPAAKVLDEETVPLDESPQDAVMGSPVVRDLCPDMYHGLLEQRGPLRITNVGSCDLSSSSEDEESEGEDEDNDADDSNDSDDDSLSGITLVNDDEDLGDDETVDVASNREASTPIVGEEGVEAEESPYARPLSTLALFAIGRVLIGTLHAGTIVVWRILLTATYILRCVRLMVESRQYLLLCLYLQGIILTLLDEF</sequence>
<feature type="compositionally biased region" description="Acidic residues" evidence="1">
    <location>
        <begin position="784"/>
        <end position="808"/>
    </location>
</feature>
<dbReference type="OrthoDB" id="3745855at2759"/>
<keyword evidence="4" id="KW-1185">Reference proteome</keyword>